<keyword evidence="1" id="KW-0732">Signal</keyword>
<dbReference type="RefSeq" id="WP_203625864.1">
    <property type="nucleotide sequence ID" value="NZ_BOLQ01000001.1"/>
</dbReference>
<comment type="caution">
    <text evidence="3">The sequence shown here is derived from an EMBL/GenBank/DDBJ whole genome shotgun (WGS) entry which is preliminary data.</text>
</comment>
<evidence type="ECO:0000313" key="4">
    <source>
        <dbReference type="Proteomes" id="UP001597196"/>
    </source>
</evidence>
<sequence>MKKKLLLTAALVLSLGAATIPVSPVGAAATTAEFIVTPGELTLDTVPDLNFGTVPIASLMDNATTTSQLVDYDNEDEGANANQTGDVQVSDYRGSNDGWILSAQMTPFVADADGSELNGSMTLLGDGSTSTTVAPGTFGQTIDTNSEDVIIWTADEDTGMGVNTDFISAGAANYVTLNQKADAVAGQYDSDVTWTLAAVPAAEP</sequence>
<feature type="signal peptide" evidence="1">
    <location>
        <begin position="1"/>
        <end position="28"/>
    </location>
</feature>
<evidence type="ECO:0000313" key="3">
    <source>
        <dbReference type="EMBL" id="MFD1428820.1"/>
    </source>
</evidence>
<dbReference type="Proteomes" id="UP001597196">
    <property type="component" value="Unassembled WGS sequence"/>
</dbReference>
<dbReference type="EMBL" id="JBHTOC010000001">
    <property type="protein sequence ID" value="MFD1428820.1"/>
    <property type="molecule type" value="Genomic_DNA"/>
</dbReference>
<accession>A0ABW4CG65</accession>
<dbReference type="InterPro" id="IPR027994">
    <property type="entry name" value="WxL_dom"/>
</dbReference>
<organism evidence="3 4">
    <name type="scientific">Lacticaseibacillus mingshuiensis</name>
    <dbReference type="NCBI Taxonomy" id="2799574"/>
    <lineage>
        <taxon>Bacteria</taxon>
        <taxon>Bacillati</taxon>
        <taxon>Bacillota</taxon>
        <taxon>Bacilli</taxon>
        <taxon>Lactobacillales</taxon>
        <taxon>Lactobacillaceae</taxon>
        <taxon>Lacticaseibacillus</taxon>
    </lineage>
</organism>
<dbReference type="Pfam" id="PF13731">
    <property type="entry name" value="WxL"/>
    <property type="match status" value="1"/>
</dbReference>
<feature type="chain" id="PRO_5045458157" evidence="1">
    <location>
        <begin position="29"/>
        <end position="204"/>
    </location>
</feature>
<protein>
    <submittedName>
        <fullName evidence="3">WxL domain-containing protein</fullName>
    </submittedName>
</protein>
<proteinExistence type="predicted"/>
<name>A0ABW4CG65_9LACO</name>
<reference evidence="4" key="1">
    <citation type="journal article" date="2019" name="Int. J. Syst. Evol. Microbiol.">
        <title>The Global Catalogue of Microorganisms (GCM) 10K type strain sequencing project: providing services to taxonomists for standard genome sequencing and annotation.</title>
        <authorList>
            <consortium name="The Broad Institute Genomics Platform"/>
            <consortium name="The Broad Institute Genome Sequencing Center for Infectious Disease"/>
            <person name="Wu L."/>
            <person name="Ma J."/>
        </authorList>
    </citation>
    <scope>NUCLEOTIDE SEQUENCE [LARGE SCALE GENOMIC DNA]</scope>
    <source>
        <strain evidence="4">CCM 8980</strain>
    </source>
</reference>
<evidence type="ECO:0000259" key="2">
    <source>
        <dbReference type="Pfam" id="PF13731"/>
    </source>
</evidence>
<evidence type="ECO:0000256" key="1">
    <source>
        <dbReference type="SAM" id="SignalP"/>
    </source>
</evidence>
<keyword evidence="4" id="KW-1185">Reference proteome</keyword>
<feature type="domain" description="WxL" evidence="2">
    <location>
        <begin position="19"/>
        <end position="200"/>
    </location>
</feature>
<gene>
    <name evidence="3" type="ORF">ACFQ4P_00980</name>
</gene>